<dbReference type="OrthoDB" id="9807469at2"/>
<dbReference type="HOGENOM" id="CLU_000395_3_2_10"/>
<dbReference type="GO" id="GO:0016874">
    <property type="term" value="F:ligase activity"/>
    <property type="evidence" value="ECO:0007669"/>
    <property type="project" value="UniProtKB-KW"/>
</dbReference>
<reference evidence="8 9" key="1">
    <citation type="journal article" date="2013" name="PLoS ONE">
        <title>Genomic analysis of Melioribacter roseus, facultatively anaerobic organotrophic bacterium representing a novel deep lineage within Bacteriodetes/Chlorobi group.</title>
        <authorList>
            <person name="Kadnikov V.V."/>
            <person name="Mardanov A.V."/>
            <person name="Podosokorskaya O.A."/>
            <person name="Gavrilov S.N."/>
            <person name="Kublanov I.V."/>
            <person name="Beletsky A.V."/>
            <person name="Bonch-Osmolovskaya E.A."/>
            <person name="Ravin N.V."/>
        </authorList>
    </citation>
    <scope>NUCLEOTIDE SEQUENCE [LARGE SCALE GENOMIC DNA]</scope>
    <source>
        <strain evidence="9">JCM 17771 / P3M-2</strain>
    </source>
</reference>
<dbReference type="PROSITE" id="PS50979">
    <property type="entry name" value="BC"/>
    <property type="match status" value="1"/>
</dbReference>
<proteinExistence type="predicted"/>
<dbReference type="PATRIC" id="fig|1191523.3.peg.2700"/>
<dbReference type="RefSeq" id="WP_014857225.1">
    <property type="nucleotide sequence ID" value="NC_018178.1"/>
</dbReference>
<dbReference type="InterPro" id="IPR016185">
    <property type="entry name" value="PreATP-grasp_dom_sf"/>
</dbReference>
<evidence type="ECO:0000256" key="3">
    <source>
        <dbReference type="ARBA" id="ARBA00022840"/>
    </source>
</evidence>
<dbReference type="STRING" id="1191523.MROS_2565"/>
<sequence length="484" mass="54100">MFDKILISNRGEIALRIIRACKELGIKTVAVYSDIDKFSPHVSAADESISIGEPKAYLNQNLILEIAKITGADAIHPGYGYLSENENFIRAVEKNKIKFIGPSAKSVEMMGNKLNARKLMLEHNVPVVPGSTEPLNNLKDASRIAAEIGYPIMLKASGGGGGKGIRMVSNEEELEGAFNLTRSEAMKAFGSDEIYIEKLIVNPKHIEVQILGDYHGNYAHLFERECSLQRRFQKIIEEAPSPSVDPELRQKITNAAVEAAKACNYFNAGTVEFLMDENRNFYFMEMNTRLQVEHPVTESITGIDIVKEQIKIAAGERISFEQDDVTIKGHSIECRINSEDSDFSPSTGKITNHKIPNLPGIRVDYGIDIGSEVSLYYDPLLSKVISYGRNREEALSRMLNALENYLITDVETNIPLLKRILKSEIFRNASFNIDTLKNVAFASEENPEQEIAAVITAVMNYAGNFKTNGNLNNHNNRWTELKYD</sequence>
<dbReference type="PROSITE" id="PS00866">
    <property type="entry name" value="CPSASE_1"/>
    <property type="match status" value="1"/>
</dbReference>
<dbReference type="FunFam" id="3.30.1490.20:FF:000018">
    <property type="entry name" value="Biotin carboxylase"/>
    <property type="match status" value="1"/>
</dbReference>
<keyword evidence="1" id="KW-0436">Ligase</keyword>
<dbReference type="eggNOG" id="COG0439">
    <property type="taxonomic scope" value="Bacteria"/>
</dbReference>
<evidence type="ECO:0000313" key="9">
    <source>
        <dbReference type="Proteomes" id="UP000009011"/>
    </source>
</evidence>
<evidence type="ECO:0000256" key="4">
    <source>
        <dbReference type="ARBA" id="ARBA00023267"/>
    </source>
</evidence>
<dbReference type="FunFam" id="3.40.50.20:FF:000010">
    <property type="entry name" value="Propionyl-CoA carboxylase subunit alpha"/>
    <property type="match status" value="1"/>
</dbReference>
<dbReference type="InterPro" id="IPR005482">
    <property type="entry name" value="Biotin_COase_C"/>
</dbReference>
<dbReference type="InterPro" id="IPR005479">
    <property type="entry name" value="CPAse_ATP-bd"/>
</dbReference>
<dbReference type="InterPro" id="IPR011761">
    <property type="entry name" value="ATP-grasp"/>
</dbReference>
<evidence type="ECO:0000259" key="7">
    <source>
        <dbReference type="PROSITE" id="PS50979"/>
    </source>
</evidence>
<organism evidence="8 9">
    <name type="scientific">Melioribacter roseus (strain DSM 23840 / JCM 17771 / VKM B-2668 / P3M-2)</name>
    <dbReference type="NCBI Taxonomy" id="1191523"/>
    <lineage>
        <taxon>Bacteria</taxon>
        <taxon>Pseudomonadati</taxon>
        <taxon>Ignavibacteriota</taxon>
        <taxon>Ignavibacteria</taxon>
        <taxon>Ignavibacteriales</taxon>
        <taxon>Melioribacteraceae</taxon>
        <taxon>Melioribacter</taxon>
    </lineage>
</organism>
<dbReference type="Pfam" id="PF00289">
    <property type="entry name" value="Biotin_carb_N"/>
    <property type="match status" value="1"/>
</dbReference>
<feature type="domain" description="ATP-grasp" evidence="6">
    <location>
        <begin position="117"/>
        <end position="314"/>
    </location>
</feature>
<keyword evidence="2 5" id="KW-0547">Nucleotide-binding</keyword>
<dbReference type="InterPro" id="IPR011764">
    <property type="entry name" value="Biotin_carboxylation_dom"/>
</dbReference>
<dbReference type="AlphaFoldDB" id="I6Z9H6"/>
<evidence type="ECO:0000313" key="8">
    <source>
        <dbReference type="EMBL" id="AFN75795.1"/>
    </source>
</evidence>
<dbReference type="KEGG" id="mro:MROS_2565"/>
<keyword evidence="9" id="KW-1185">Reference proteome</keyword>
<dbReference type="PANTHER" id="PTHR18866:SF33">
    <property type="entry name" value="METHYLCROTONOYL-COA CARBOXYLASE SUBUNIT ALPHA, MITOCHONDRIAL-RELATED"/>
    <property type="match status" value="1"/>
</dbReference>
<dbReference type="GO" id="GO:0005524">
    <property type="term" value="F:ATP binding"/>
    <property type="evidence" value="ECO:0007669"/>
    <property type="project" value="UniProtKB-UniRule"/>
</dbReference>
<protein>
    <submittedName>
        <fullName evidence="8">Acetyl-CoA carboxylase, biotin carboxylase</fullName>
    </submittedName>
</protein>
<dbReference type="PROSITE" id="PS50975">
    <property type="entry name" value="ATP_GRASP"/>
    <property type="match status" value="1"/>
</dbReference>
<evidence type="ECO:0000256" key="1">
    <source>
        <dbReference type="ARBA" id="ARBA00022598"/>
    </source>
</evidence>
<evidence type="ECO:0000256" key="5">
    <source>
        <dbReference type="PROSITE-ProRule" id="PRU00409"/>
    </source>
</evidence>
<gene>
    <name evidence="8" type="ordered locus">MROS_2565</name>
</gene>
<dbReference type="InterPro" id="IPR011054">
    <property type="entry name" value="Rudment_hybrid_motif"/>
</dbReference>
<dbReference type="SMART" id="SM00878">
    <property type="entry name" value="Biotin_carb_C"/>
    <property type="match status" value="1"/>
</dbReference>
<dbReference type="EMBL" id="CP003557">
    <property type="protein sequence ID" value="AFN75795.1"/>
    <property type="molecule type" value="Genomic_DNA"/>
</dbReference>
<dbReference type="Pfam" id="PF02786">
    <property type="entry name" value="CPSase_L_D2"/>
    <property type="match status" value="1"/>
</dbReference>
<dbReference type="InterPro" id="IPR050856">
    <property type="entry name" value="Biotin_carboxylase_complex"/>
</dbReference>
<evidence type="ECO:0000256" key="2">
    <source>
        <dbReference type="ARBA" id="ARBA00022741"/>
    </source>
</evidence>
<dbReference type="PANTHER" id="PTHR18866">
    <property type="entry name" value="CARBOXYLASE:PYRUVATE/ACETYL-COA/PROPIONYL-COA CARBOXYLASE"/>
    <property type="match status" value="1"/>
</dbReference>
<dbReference type="NCBIfam" id="NF006367">
    <property type="entry name" value="PRK08591.1"/>
    <property type="match status" value="1"/>
</dbReference>
<dbReference type="SUPFAM" id="SSF51246">
    <property type="entry name" value="Rudiment single hybrid motif"/>
    <property type="match status" value="1"/>
</dbReference>
<keyword evidence="4" id="KW-0092">Biotin</keyword>
<dbReference type="Proteomes" id="UP000009011">
    <property type="component" value="Chromosome"/>
</dbReference>
<accession>I6Z9H6</accession>
<evidence type="ECO:0000259" key="6">
    <source>
        <dbReference type="PROSITE" id="PS50975"/>
    </source>
</evidence>
<dbReference type="PROSITE" id="PS00867">
    <property type="entry name" value="CPSASE_2"/>
    <property type="match status" value="1"/>
</dbReference>
<feature type="domain" description="Biotin carboxylation" evidence="7">
    <location>
        <begin position="1"/>
        <end position="441"/>
    </location>
</feature>
<dbReference type="SUPFAM" id="SSF52440">
    <property type="entry name" value="PreATP-grasp domain"/>
    <property type="match status" value="1"/>
</dbReference>
<keyword evidence="3 5" id="KW-0067">ATP-binding</keyword>
<dbReference type="SUPFAM" id="SSF56059">
    <property type="entry name" value="Glutathione synthetase ATP-binding domain-like"/>
    <property type="match status" value="1"/>
</dbReference>
<dbReference type="GO" id="GO:0046872">
    <property type="term" value="F:metal ion binding"/>
    <property type="evidence" value="ECO:0007669"/>
    <property type="project" value="InterPro"/>
</dbReference>
<dbReference type="Gene3D" id="3.30.470.20">
    <property type="entry name" value="ATP-grasp fold, B domain"/>
    <property type="match status" value="1"/>
</dbReference>
<dbReference type="Pfam" id="PF02785">
    <property type="entry name" value="Biotin_carb_C"/>
    <property type="match status" value="1"/>
</dbReference>
<name>I6Z9H6_MELRP</name>
<dbReference type="InterPro" id="IPR005481">
    <property type="entry name" value="BC-like_N"/>
</dbReference>